<dbReference type="STRING" id="554055.A0A2P6V9V4"/>
<protein>
    <submittedName>
        <fullName evidence="2">Histone-lysine N-methyltransferase setd3</fullName>
    </submittedName>
</protein>
<proteinExistence type="predicted"/>
<dbReference type="SUPFAM" id="SSF82199">
    <property type="entry name" value="SET domain"/>
    <property type="match status" value="2"/>
</dbReference>
<dbReference type="InterPro" id="IPR050600">
    <property type="entry name" value="SETD3_SETD6_MTase"/>
</dbReference>
<dbReference type="GO" id="GO:0016279">
    <property type="term" value="F:protein-lysine N-methyltransferase activity"/>
    <property type="evidence" value="ECO:0007669"/>
    <property type="project" value="TreeGrafter"/>
</dbReference>
<accession>A0A2P6V9V4</accession>
<evidence type="ECO:0000259" key="1">
    <source>
        <dbReference type="PROSITE" id="PS50280"/>
    </source>
</evidence>
<dbReference type="Gene3D" id="3.90.1410.10">
    <property type="entry name" value="set domain protein methyltransferase, domain 1"/>
    <property type="match status" value="1"/>
</dbReference>
<dbReference type="PANTHER" id="PTHR13271">
    <property type="entry name" value="UNCHARACTERIZED PUTATIVE METHYLTRANSFERASE"/>
    <property type="match status" value="1"/>
</dbReference>
<reference evidence="2 3" key="1">
    <citation type="journal article" date="2018" name="Plant J.">
        <title>Genome sequences of Chlorella sorokiniana UTEX 1602 and Micractinium conductrix SAG 241.80: implications to maltose excretion by a green alga.</title>
        <authorList>
            <person name="Arriola M.B."/>
            <person name="Velmurugan N."/>
            <person name="Zhang Y."/>
            <person name="Plunkett M.H."/>
            <person name="Hondzo H."/>
            <person name="Barney B.M."/>
        </authorList>
    </citation>
    <scope>NUCLEOTIDE SEQUENCE [LARGE SCALE GENOMIC DNA]</scope>
    <source>
        <strain evidence="2 3">SAG 241.80</strain>
    </source>
</reference>
<dbReference type="EMBL" id="LHPF02000017">
    <property type="protein sequence ID" value="PSC70873.1"/>
    <property type="molecule type" value="Genomic_DNA"/>
</dbReference>
<keyword evidence="3" id="KW-1185">Reference proteome</keyword>
<dbReference type="GO" id="GO:0032259">
    <property type="term" value="P:methylation"/>
    <property type="evidence" value="ECO:0007669"/>
    <property type="project" value="UniProtKB-KW"/>
</dbReference>
<dbReference type="PANTHER" id="PTHR13271:SF140">
    <property type="entry name" value="SET DOMAIN-CONTAINING PROTEIN"/>
    <property type="match status" value="1"/>
</dbReference>
<comment type="caution">
    <text evidence="2">The sequence shown here is derived from an EMBL/GenBank/DDBJ whole genome shotgun (WGS) entry which is preliminary data.</text>
</comment>
<dbReference type="CDD" id="cd10527">
    <property type="entry name" value="SET_LSMT"/>
    <property type="match status" value="1"/>
</dbReference>
<dbReference type="Proteomes" id="UP000239649">
    <property type="component" value="Unassembled WGS sequence"/>
</dbReference>
<dbReference type="InterPro" id="IPR046341">
    <property type="entry name" value="SET_dom_sf"/>
</dbReference>
<evidence type="ECO:0000313" key="2">
    <source>
        <dbReference type="EMBL" id="PSC70873.1"/>
    </source>
</evidence>
<dbReference type="PROSITE" id="PS50280">
    <property type="entry name" value="SET"/>
    <property type="match status" value="1"/>
</dbReference>
<dbReference type="InterPro" id="IPR001214">
    <property type="entry name" value="SET_dom"/>
</dbReference>
<dbReference type="OrthoDB" id="341421at2759"/>
<feature type="domain" description="SET" evidence="1">
    <location>
        <begin position="19"/>
        <end position="313"/>
    </location>
</feature>
<sequence>MRESPLQSFLRWLLANGVQGVGASDSKIALFEGKGGERGVVSLQPIAAGEVAMRIPLRLAITGQVEEGREASAEAQQPWSIRLAGRLLCMLSEGAPGPSAGTPGAYAAAGSAPLQCQAEKEEEGDVEEGAAAGDGEALLCGPSVAGRSIAALQAGSASPWQPYLAVLPDCVPSPLTTFSWEDVQAIEYPPMRKTLDHASWLATSAAQQPGGSRFSREQWEWALSVVHSRTFGAPGPQGGVGVRMLVPLIDMLNHAGDYVTSPPGAAADQPALQAFDSVRWELRAPAGPEGEWTMEVAAARDIPAGQELLLSYGERANDDFFLHYGFVPPRNPHDQVALFTDIESTIDWWLDRHLPPGALPPQRLQAAINAAYSAAEDEDGAAMAAAQVLAAVPAEEAEVIRAELDTIKLSAGGMVDGRLLAAYRCLYEEAAAAGGRQHAGSELGGSWGEHARLAVGARCRQILDGMPTPLLEDLQRLAEWERQTGDVQHCWEAAQRHYSGAVDAYEAQRGGLHEQPSSSGGEAAAALPAAGGAQLLDAGADAEFAQLLLAQARQAQQTAAPAGGGAIGGGQPMLPLIFRSYKKLCLWDAVLAE</sequence>
<dbReference type="AlphaFoldDB" id="A0A2P6V9V4"/>
<organism evidence="2 3">
    <name type="scientific">Micractinium conductrix</name>
    <dbReference type="NCBI Taxonomy" id="554055"/>
    <lineage>
        <taxon>Eukaryota</taxon>
        <taxon>Viridiplantae</taxon>
        <taxon>Chlorophyta</taxon>
        <taxon>core chlorophytes</taxon>
        <taxon>Trebouxiophyceae</taxon>
        <taxon>Chlorellales</taxon>
        <taxon>Chlorellaceae</taxon>
        <taxon>Chlorella clade</taxon>
        <taxon>Micractinium</taxon>
    </lineage>
</organism>
<gene>
    <name evidence="2" type="ORF">C2E20_5772</name>
</gene>
<evidence type="ECO:0000313" key="3">
    <source>
        <dbReference type="Proteomes" id="UP000239649"/>
    </source>
</evidence>
<name>A0A2P6V9V4_9CHLO</name>